<evidence type="ECO:0000313" key="2">
    <source>
        <dbReference type="EMBL" id="TNN00277.1"/>
    </source>
</evidence>
<proteinExistence type="predicted"/>
<reference evidence="2 3" key="1">
    <citation type="submission" date="2019-04" db="EMBL/GenBank/DDBJ databases">
        <title>The sequence and de novo assembly of Takifugu bimaculatus genome using PacBio and Hi-C technologies.</title>
        <authorList>
            <person name="Xu P."/>
            <person name="Liu B."/>
            <person name="Zhou Z."/>
        </authorList>
    </citation>
    <scope>NUCLEOTIDE SEQUENCE [LARGE SCALE GENOMIC DNA]</scope>
    <source>
        <strain evidence="2">TB-2018</strain>
        <tissue evidence="2">Muscle</tissue>
    </source>
</reference>
<dbReference type="Proteomes" id="UP000516260">
    <property type="component" value="Chromosome 12"/>
</dbReference>
<comment type="caution">
    <text evidence="2">The sequence shown here is derived from an EMBL/GenBank/DDBJ whole genome shotgun (WGS) entry which is preliminary data.</text>
</comment>
<dbReference type="AlphaFoldDB" id="A0A4Z2C7Q2"/>
<keyword evidence="3" id="KW-1185">Reference proteome</keyword>
<evidence type="ECO:0000313" key="3">
    <source>
        <dbReference type="Proteomes" id="UP000516260"/>
    </source>
</evidence>
<protein>
    <submittedName>
        <fullName evidence="2">Uncharacterized protein</fullName>
    </submittedName>
</protein>
<accession>A0A4Z2C7Q2</accession>
<sequence>TPRTAEKAPLGGKGLHPSRLWIVLDICNGRILTTRAACSSVGVGRKSISNSICTRCVHHDVQISPSSDEEAQSDGSHKPPEEPEDPWSWRRG</sequence>
<name>A0A4Z2C7Q2_9TELE</name>
<dbReference type="EMBL" id="SWLE01000004">
    <property type="protein sequence ID" value="TNN00277.1"/>
    <property type="molecule type" value="Genomic_DNA"/>
</dbReference>
<feature type="region of interest" description="Disordered" evidence="1">
    <location>
        <begin position="63"/>
        <end position="92"/>
    </location>
</feature>
<gene>
    <name evidence="2" type="ORF">fugu_011523</name>
</gene>
<feature type="non-terminal residue" evidence="2">
    <location>
        <position position="92"/>
    </location>
</feature>
<evidence type="ECO:0000256" key="1">
    <source>
        <dbReference type="SAM" id="MobiDB-lite"/>
    </source>
</evidence>
<organism evidence="2 3">
    <name type="scientific">Takifugu bimaculatus</name>
    <dbReference type="NCBI Taxonomy" id="433685"/>
    <lineage>
        <taxon>Eukaryota</taxon>
        <taxon>Metazoa</taxon>
        <taxon>Chordata</taxon>
        <taxon>Craniata</taxon>
        <taxon>Vertebrata</taxon>
        <taxon>Euteleostomi</taxon>
        <taxon>Actinopterygii</taxon>
        <taxon>Neopterygii</taxon>
        <taxon>Teleostei</taxon>
        <taxon>Neoteleostei</taxon>
        <taxon>Acanthomorphata</taxon>
        <taxon>Eupercaria</taxon>
        <taxon>Tetraodontiformes</taxon>
        <taxon>Tetradontoidea</taxon>
        <taxon>Tetraodontidae</taxon>
        <taxon>Takifugu</taxon>
    </lineage>
</organism>